<dbReference type="InterPro" id="IPR029063">
    <property type="entry name" value="SAM-dependent_MTases_sf"/>
</dbReference>
<keyword evidence="3 4" id="KW-0808">Transferase</keyword>
<gene>
    <name evidence="6" type="ORF">EUGRSUZ_F03163</name>
</gene>
<organism evidence="6">
    <name type="scientific">Eucalyptus grandis</name>
    <name type="common">Flooded gum</name>
    <dbReference type="NCBI Taxonomy" id="71139"/>
    <lineage>
        <taxon>Eukaryota</taxon>
        <taxon>Viridiplantae</taxon>
        <taxon>Streptophyta</taxon>
        <taxon>Embryophyta</taxon>
        <taxon>Tracheophyta</taxon>
        <taxon>Spermatophyta</taxon>
        <taxon>Magnoliopsida</taxon>
        <taxon>eudicotyledons</taxon>
        <taxon>Gunneridae</taxon>
        <taxon>Pentapetalae</taxon>
        <taxon>rosids</taxon>
        <taxon>malvids</taxon>
        <taxon>Myrtales</taxon>
        <taxon>Myrtaceae</taxon>
        <taxon>Myrtoideae</taxon>
        <taxon>Eucalypteae</taxon>
        <taxon>Eucalyptus</taxon>
    </lineage>
</organism>
<comment type="similarity">
    <text evidence="1 4">Belongs to the methyltransferase superfamily. METL family.</text>
</comment>
<dbReference type="GO" id="GO:0008173">
    <property type="term" value="F:RNA methyltransferase activity"/>
    <property type="evidence" value="ECO:0007669"/>
    <property type="project" value="UniProtKB-ARBA"/>
</dbReference>
<evidence type="ECO:0000256" key="1">
    <source>
        <dbReference type="ARBA" id="ARBA00009725"/>
    </source>
</evidence>
<dbReference type="PANTHER" id="PTHR22809:SF8">
    <property type="entry name" value="TRNA N(3)-METHYLCYTIDINE METHYLTRANSFERASE"/>
    <property type="match status" value="1"/>
</dbReference>
<evidence type="ECO:0000259" key="5">
    <source>
        <dbReference type="Pfam" id="PF08242"/>
    </source>
</evidence>
<dbReference type="OrthoDB" id="417697at2759"/>
<dbReference type="CDD" id="cd02440">
    <property type="entry name" value="AdoMet_MTases"/>
    <property type="match status" value="1"/>
</dbReference>
<dbReference type="GO" id="GO:0032259">
    <property type="term" value="P:methylation"/>
    <property type="evidence" value="ECO:0007669"/>
    <property type="project" value="UniProtKB-KW"/>
</dbReference>
<comment type="function">
    <text evidence="4">S-adenosyl-L-methionine-dependent methyltransferase.</text>
</comment>
<evidence type="ECO:0000313" key="6">
    <source>
        <dbReference type="EMBL" id="KCW69801.1"/>
    </source>
</evidence>
<dbReference type="InterPro" id="IPR013217">
    <property type="entry name" value="Methyltransf_12"/>
</dbReference>
<dbReference type="SUPFAM" id="SSF53335">
    <property type="entry name" value="S-adenosyl-L-methionine-dependent methyltransferases"/>
    <property type="match status" value="1"/>
</dbReference>
<evidence type="ECO:0000256" key="3">
    <source>
        <dbReference type="ARBA" id="ARBA00022679"/>
    </source>
</evidence>
<dbReference type="EMBL" id="KK198758">
    <property type="protein sequence ID" value="KCW69801.1"/>
    <property type="molecule type" value="Genomic_DNA"/>
</dbReference>
<dbReference type="EC" id="2.1.1.-" evidence="4"/>
<dbReference type="KEGG" id="egr:104450002"/>
<sequence length="287" mass="32792">MSIPLAPLQNLPRPSLLRPIVAVRRRHHRSHPAAVRPSLHFPNNALKYWDSFYRRHQDKFFKDRHYLEKDWGQYFSGDVGSSNGKKIVLEVGCGAGNTIFPLLASFPELYIHACDLSPHAIKLLKSHADHKETQVNAFVCNVTEEDLCDRLGPSSVDIVTLIFMLSAVLPSEMPKILQNIRGVLKPDGCVLFRDYAFGDFAQVKLKEKNRMITENFYVRGDGTCSFYFTEEFLSNLFLGAGFLTADMSIYKKQIENRLRSVTMDRCWIRGIFNKQDCRLPDSVLTST</sequence>
<feature type="domain" description="Methyltransferase type 12" evidence="5">
    <location>
        <begin position="89"/>
        <end position="189"/>
    </location>
</feature>
<accession>A0A059BV14</accession>
<evidence type="ECO:0000256" key="4">
    <source>
        <dbReference type="PIRNR" id="PIRNR037755"/>
    </source>
</evidence>
<dbReference type="InParanoid" id="A0A059BV14"/>
<dbReference type="InterPro" id="IPR026113">
    <property type="entry name" value="METTL2/6/8-like"/>
</dbReference>
<protein>
    <recommendedName>
        <fullName evidence="4">tRNA N(3)-methylcytidine methyltransferase</fullName>
        <ecNumber evidence="4">2.1.1.-</ecNumber>
    </recommendedName>
</protein>
<dbReference type="Gene3D" id="3.40.50.150">
    <property type="entry name" value="Vaccinia Virus protein VP39"/>
    <property type="match status" value="1"/>
</dbReference>
<reference evidence="6" key="1">
    <citation type="submission" date="2013-07" db="EMBL/GenBank/DDBJ databases">
        <title>The genome of Eucalyptus grandis.</title>
        <authorList>
            <person name="Schmutz J."/>
            <person name="Hayes R."/>
            <person name="Myburg A."/>
            <person name="Tuskan G."/>
            <person name="Grattapaglia D."/>
            <person name="Rokhsar D.S."/>
        </authorList>
    </citation>
    <scope>NUCLEOTIDE SEQUENCE</scope>
    <source>
        <tissue evidence="6">Leaf extractions</tissue>
    </source>
</reference>
<dbReference type="GO" id="GO:0008757">
    <property type="term" value="F:S-adenosylmethionine-dependent methyltransferase activity"/>
    <property type="evidence" value="ECO:0007669"/>
    <property type="project" value="UniProtKB-ARBA"/>
</dbReference>
<keyword evidence="2 4" id="KW-0489">Methyltransferase</keyword>
<dbReference type="Pfam" id="PF08242">
    <property type="entry name" value="Methyltransf_12"/>
    <property type="match status" value="1"/>
</dbReference>
<evidence type="ECO:0000256" key="2">
    <source>
        <dbReference type="ARBA" id="ARBA00022603"/>
    </source>
</evidence>
<dbReference type="AlphaFoldDB" id="A0A059BV14"/>
<dbReference type="PIRSF" id="PIRSF037755">
    <property type="entry name" value="Mettl2_prd"/>
    <property type="match status" value="1"/>
</dbReference>
<dbReference type="eggNOG" id="KOG2361">
    <property type="taxonomic scope" value="Eukaryota"/>
</dbReference>
<name>A0A059BV14_EUCGR</name>
<proteinExistence type="inferred from homology"/>
<dbReference type="PANTHER" id="PTHR22809">
    <property type="entry name" value="METHYLTRANSFERASE-RELATED"/>
    <property type="match status" value="1"/>
</dbReference>
<dbReference type="OMA" id="DAQRNWD"/>
<dbReference type="Gramene" id="KCW69801">
    <property type="protein sequence ID" value="KCW69801"/>
    <property type="gene ID" value="EUGRSUZ_F03163"/>
</dbReference>
<dbReference type="STRING" id="71139.A0A059BV14"/>